<dbReference type="GO" id="GO:0005524">
    <property type="term" value="F:ATP binding"/>
    <property type="evidence" value="ECO:0007669"/>
    <property type="project" value="InterPro"/>
</dbReference>
<reference evidence="1" key="1">
    <citation type="journal article" date="2016" name="Nat. Genet.">
        <title>A high-quality carrot genome assembly provides new insights into carotenoid accumulation and asterid genome evolution.</title>
        <authorList>
            <person name="Iorizzo M."/>
            <person name="Ellison S."/>
            <person name="Senalik D."/>
            <person name="Zeng P."/>
            <person name="Satapoomin P."/>
            <person name="Huang J."/>
            <person name="Bowman M."/>
            <person name="Iovene M."/>
            <person name="Sanseverino W."/>
            <person name="Cavagnaro P."/>
            <person name="Yildiz M."/>
            <person name="Macko-Podgorni A."/>
            <person name="Moranska E."/>
            <person name="Grzebelus E."/>
            <person name="Grzebelus D."/>
            <person name="Ashrafi H."/>
            <person name="Zheng Z."/>
            <person name="Cheng S."/>
            <person name="Spooner D."/>
            <person name="Van Deynze A."/>
            <person name="Simon P."/>
        </authorList>
    </citation>
    <scope>NUCLEOTIDE SEQUENCE</scope>
    <source>
        <tissue evidence="1">Leaf</tissue>
    </source>
</reference>
<keyword evidence="2" id="KW-1185">Reference proteome</keyword>
<dbReference type="PANTHER" id="PTHR48011:SF18">
    <property type="entry name" value="MITOGEN-ACTIVATED PROTEIN KINASE KINASE KINASE 19-RELATED"/>
    <property type="match status" value="1"/>
</dbReference>
<accession>A0A164YWW5</accession>
<dbReference type="GO" id="GO:0004672">
    <property type="term" value="F:protein kinase activity"/>
    <property type="evidence" value="ECO:0007669"/>
    <property type="project" value="InterPro"/>
</dbReference>
<dbReference type="Gene3D" id="1.10.510.10">
    <property type="entry name" value="Transferase(Phosphotransferase) domain 1"/>
    <property type="match status" value="1"/>
</dbReference>
<name>A0A164YWW5_DAUCS</name>
<proteinExistence type="predicted"/>
<reference evidence="1" key="2">
    <citation type="submission" date="2022-03" db="EMBL/GenBank/DDBJ databases">
        <title>Draft title - Genomic analysis of global carrot germplasm unveils the trajectory of domestication and the origin of high carotenoid orange carrot.</title>
        <authorList>
            <person name="Iorizzo M."/>
            <person name="Ellison S."/>
            <person name="Senalik D."/>
            <person name="Macko-Podgorni A."/>
            <person name="Grzebelus D."/>
            <person name="Bostan H."/>
            <person name="Rolling W."/>
            <person name="Curaba J."/>
            <person name="Simon P."/>
        </authorList>
    </citation>
    <scope>NUCLEOTIDE SEQUENCE</scope>
    <source>
        <tissue evidence="1">Leaf</tissue>
    </source>
</reference>
<dbReference type="Gramene" id="KZM95015">
    <property type="protein sequence ID" value="KZM95015"/>
    <property type="gene ID" value="DCAR_018257"/>
</dbReference>
<dbReference type="GO" id="GO:0007165">
    <property type="term" value="P:signal transduction"/>
    <property type="evidence" value="ECO:0007669"/>
    <property type="project" value="TreeGrafter"/>
</dbReference>
<dbReference type="InterPro" id="IPR011009">
    <property type="entry name" value="Kinase-like_dom_sf"/>
</dbReference>
<gene>
    <name evidence="1" type="ORF">DCAR_0520894</name>
</gene>
<sequence>MSLASEKVVLCELGGRKEIVRCFEDEDFKSSNADGTSFYNIVLEYADGGTLQQLIKSKGWILNMKLVADFGLAKKGGEKSLGAGEEYKNRGTLLYSSRNPLFGVHEAAMDIWAVNCIVLELLLGEDH</sequence>
<evidence type="ECO:0000313" key="2">
    <source>
        <dbReference type="Proteomes" id="UP000077755"/>
    </source>
</evidence>
<dbReference type="Proteomes" id="UP000077755">
    <property type="component" value="Chromosome 5"/>
</dbReference>
<evidence type="ECO:0000313" key="1">
    <source>
        <dbReference type="EMBL" id="WOH01510.1"/>
    </source>
</evidence>
<organism evidence="1 2">
    <name type="scientific">Daucus carota subsp. sativus</name>
    <name type="common">Carrot</name>
    <dbReference type="NCBI Taxonomy" id="79200"/>
    <lineage>
        <taxon>Eukaryota</taxon>
        <taxon>Viridiplantae</taxon>
        <taxon>Streptophyta</taxon>
        <taxon>Embryophyta</taxon>
        <taxon>Tracheophyta</taxon>
        <taxon>Spermatophyta</taxon>
        <taxon>Magnoliopsida</taxon>
        <taxon>eudicotyledons</taxon>
        <taxon>Gunneridae</taxon>
        <taxon>Pentapetalae</taxon>
        <taxon>asterids</taxon>
        <taxon>campanulids</taxon>
        <taxon>Apiales</taxon>
        <taxon>Apiaceae</taxon>
        <taxon>Apioideae</taxon>
        <taxon>Scandiceae</taxon>
        <taxon>Daucinae</taxon>
        <taxon>Daucus</taxon>
        <taxon>Daucus sect. Daucus</taxon>
    </lineage>
</organism>
<dbReference type="AlphaFoldDB" id="A0A164YWW5"/>
<dbReference type="PROSITE" id="PS50011">
    <property type="entry name" value="PROTEIN_KINASE_DOM"/>
    <property type="match status" value="1"/>
</dbReference>
<dbReference type="InterPro" id="IPR052751">
    <property type="entry name" value="Plant_MAPKKK"/>
</dbReference>
<protein>
    <submittedName>
        <fullName evidence="1">Uncharacterized protein</fullName>
    </submittedName>
</protein>
<dbReference type="SUPFAM" id="SSF56112">
    <property type="entry name" value="Protein kinase-like (PK-like)"/>
    <property type="match status" value="1"/>
</dbReference>
<dbReference type="EMBL" id="CP093347">
    <property type="protein sequence ID" value="WOH01510.1"/>
    <property type="molecule type" value="Genomic_DNA"/>
</dbReference>
<dbReference type="InterPro" id="IPR000719">
    <property type="entry name" value="Prot_kinase_dom"/>
</dbReference>
<dbReference type="PANTHER" id="PTHR48011">
    <property type="entry name" value="CCR4-NOT TRANSCRIPTIONAL COMPLEX SUBUNIT CAF120-RELATED"/>
    <property type="match status" value="1"/>
</dbReference>